<proteinExistence type="predicted"/>
<evidence type="ECO:0000313" key="3">
    <source>
        <dbReference type="EMBL" id="OPC84975.1"/>
    </source>
</evidence>
<protein>
    <submittedName>
        <fullName evidence="3">DNA primase</fullName>
    </submittedName>
</protein>
<evidence type="ECO:0000256" key="1">
    <source>
        <dbReference type="SAM" id="MobiDB-lite"/>
    </source>
</evidence>
<dbReference type="InterPro" id="IPR015330">
    <property type="entry name" value="DNA_primase/pol_bifunc_N"/>
</dbReference>
<dbReference type="RefSeq" id="WP_078979288.1">
    <property type="nucleotide sequence ID" value="NZ_MWQN01000001.1"/>
</dbReference>
<evidence type="ECO:0000313" key="4">
    <source>
        <dbReference type="Proteomes" id="UP000190037"/>
    </source>
</evidence>
<feature type="region of interest" description="Disordered" evidence="1">
    <location>
        <begin position="166"/>
        <end position="185"/>
    </location>
</feature>
<dbReference type="EMBL" id="MWQN01000001">
    <property type="protein sequence ID" value="OPC84975.1"/>
    <property type="molecule type" value="Genomic_DNA"/>
</dbReference>
<dbReference type="SMART" id="SM00943">
    <property type="entry name" value="Prim-Pol"/>
    <property type="match status" value="1"/>
</dbReference>
<keyword evidence="4" id="KW-1185">Reference proteome</keyword>
<feature type="domain" description="DNA primase/polymerase bifunctional N-terminal" evidence="2">
    <location>
        <begin position="2"/>
        <end position="159"/>
    </location>
</feature>
<comment type="caution">
    <text evidence="3">The sequence shown here is derived from an EMBL/GenBank/DDBJ whole genome shotgun (WGS) entry which is preliminary data.</text>
</comment>
<dbReference type="AlphaFoldDB" id="A0A1T3P7T1"/>
<dbReference type="Proteomes" id="UP000190037">
    <property type="component" value="Unassembled WGS sequence"/>
</dbReference>
<dbReference type="STRING" id="159449.B4N89_11530"/>
<sequence>MLAASGVPVLPLRAGKVPFGNCPACTGAACGGRPNMKAAGPCECPRVCHAWAAATTDPNVIASPPWVRAWARAVAVAYHPGGAGYTVVDLDDREAIEWARATLPPTRVVATTRGEHWIYRGATRSANHVRPGVDIKSRMAYARWLGPGTGRTVPLPSAVHALLDRERQETTRPGGGVDSSSRPQNTWTRAVATGCRHTQGYVQTGIKRGLAIVRSHTETGAGSSAYSVARFLAKQHIGCPGPCGLDALAEDIITAAVAVGVPEPYARRAVRNGLHASA</sequence>
<reference evidence="3 4" key="1">
    <citation type="submission" date="2017-03" db="EMBL/GenBank/DDBJ databases">
        <title>Draft genome sequence of Streptomyces scabrisporus NF3, endophyte isolated from Amphipterygium adstringens.</title>
        <authorList>
            <person name="Vazquez M."/>
            <person name="Ceapa C.D."/>
            <person name="Rodriguez Luna D."/>
            <person name="Sanchez Esquivel S."/>
        </authorList>
    </citation>
    <scope>NUCLEOTIDE SEQUENCE [LARGE SCALE GENOMIC DNA]</scope>
    <source>
        <strain evidence="3 4">NF3</strain>
    </source>
</reference>
<accession>A0A1T3P7T1</accession>
<evidence type="ECO:0000259" key="2">
    <source>
        <dbReference type="SMART" id="SM00943"/>
    </source>
</evidence>
<name>A0A1T3P7T1_9ACTN</name>
<organism evidence="3 4">
    <name type="scientific">Embleya scabrispora</name>
    <dbReference type="NCBI Taxonomy" id="159449"/>
    <lineage>
        <taxon>Bacteria</taxon>
        <taxon>Bacillati</taxon>
        <taxon>Actinomycetota</taxon>
        <taxon>Actinomycetes</taxon>
        <taxon>Kitasatosporales</taxon>
        <taxon>Streptomycetaceae</taxon>
        <taxon>Embleya</taxon>
    </lineage>
</organism>
<gene>
    <name evidence="3" type="ORF">B4N89_11530</name>
</gene>
<dbReference type="OrthoDB" id="4299991at2"/>